<accession>A0A1F5ZFY8</accession>
<keyword evidence="2 3" id="KW-0663">Pyridoxal phosphate</keyword>
<dbReference type="Proteomes" id="UP000177268">
    <property type="component" value="Unassembled WGS sequence"/>
</dbReference>
<dbReference type="InterPro" id="IPR015421">
    <property type="entry name" value="PyrdxlP-dep_Trfase_major"/>
</dbReference>
<feature type="active site" description="Proton acceptor" evidence="1">
    <location>
        <position position="199"/>
    </location>
</feature>
<gene>
    <name evidence="4" type="ORF">A2Z00_02435</name>
</gene>
<dbReference type="GO" id="GO:0030170">
    <property type="term" value="F:pyridoxal phosphate binding"/>
    <property type="evidence" value="ECO:0007669"/>
    <property type="project" value="TreeGrafter"/>
</dbReference>
<dbReference type="STRING" id="1798370.A2Z00_02435"/>
<dbReference type="InterPro" id="IPR000653">
    <property type="entry name" value="DegT/StrS_aminotransferase"/>
</dbReference>
<dbReference type="Gene3D" id="3.40.640.10">
    <property type="entry name" value="Type I PLP-dependent aspartate aminotransferase-like (Major domain)"/>
    <property type="match status" value="1"/>
</dbReference>
<evidence type="ECO:0000256" key="1">
    <source>
        <dbReference type="PIRSR" id="PIRSR000390-1"/>
    </source>
</evidence>
<dbReference type="PANTHER" id="PTHR30244:SF34">
    <property type="entry name" value="DTDP-4-AMINO-4,6-DIDEOXYGALACTOSE TRANSAMINASE"/>
    <property type="match status" value="1"/>
</dbReference>
<dbReference type="AlphaFoldDB" id="A0A1F5ZFY8"/>
<sequence length="423" mass="47221">MGQQNDLPAIEGGKPIREKFLIFGRPQITQDDIESVVDTMRSGWIGTGPKTAIFEDKIAKYVNAEYAVALNSCTAGLHLALLACGIKPKDEVITSSMTFAATANVIEHVGAKPIFVDAEKDSMNIDPVAIHKHITKNTKAIIPVHMAGRPCDMDEIHKIASLYKLAVIEDAAHAFGAKYKGRPIGSLSDITVFSFYVTKNLTTGEGGMVTTNNKKLTDFIRINSLHGLNKGAWKRYTSAGFKNYLVEAAGYKYNMTDMQAAIGLTQLERFENNQKRRKQIWDKYTNAFADLPLILPSPILSSITHAFHLYTILVDLDRVRVNKDFIQTALGAENIGVGTHFIALHLHPYYRNKYGFKRGDYPNAEFISDRTISLPLSADMTDFDVESVIKATRKIFLFYTAHDSKHREARGVKLNEILPSRKH</sequence>
<protein>
    <submittedName>
        <fullName evidence="4">UDP-4-amino-4, 6-dideoxy-N-acetyl-beta-L-altrosamine transaminase</fullName>
    </submittedName>
</protein>
<dbReference type="Gene3D" id="3.90.1150.10">
    <property type="entry name" value="Aspartate Aminotransferase, domain 1"/>
    <property type="match status" value="1"/>
</dbReference>
<dbReference type="CDD" id="cd00616">
    <property type="entry name" value="AHBA_syn"/>
    <property type="match status" value="1"/>
</dbReference>
<dbReference type="SUPFAM" id="SSF53383">
    <property type="entry name" value="PLP-dependent transferases"/>
    <property type="match status" value="1"/>
</dbReference>
<evidence type="ECO:0000313" key="4">
    <source>
        <dbReference type="EMBL" id="OGG11311.1"/>
    </source>
</evidence>
<proteinExistence type="inferred from homology"/>
<evidence type="ECO:0000256" key="3">
    <source>
        <dbReference type="RuleBase" id="RU004508"/>
    </source>
</evidence>
<organism evidence="4 5">
    <name type="scientific">Candidatus Gottesmanbacteria bacterium RBG_13_45_10</name>
    <dbReference type="NCBI Taxonomy" id="1798370"/>
    <lineage>
        <taxon>Bacteria</taxon>
        <taxon>Candidatus Gottesmaniibacteriota</taxon>
    </lineage>
</organism>
<dbReference type="GO" id="GO:0008483">
    <property type="term" value="F:transaminase activity"/>
    <property type="evidence" value="ECO:0007669"/>
    <property type="project" value="TreeGrafter"/>
</dbReference>
<evidence type="ECO:0000256" key="2">
    <source>
        <dbReference type="PIRSR" id="PIRSR000390-2"/>
    </source>
</evidence>
<reference evidence="4 5" key="1">
    <citation type="journal article" date="2016" name="Nat. Commun.">
        <title>Thousands of microbial genomes shed light on interconnected biogeochemical processes in an aquifer system.</title>
        <authorList>
            <person name="Anantharaman K."/>
            <person name="Brown C.T."/>
            <person name="Hug L.A."/>
            <person name="Sharon I."/>
            <person name="Castelle C.J."/>
            <person name="Probst A.J."/>
            <person name="Thomas B.C."/>
            <person name="Singh A."/>
            <person name="Wilkins M.J."/>
            <person name="Karaoz U."/>
            <person name="Brodie E.L."/>
            <person name="Williams K.H."/>
            <person name="Hubbard S.S."/>
            <person name="Banfield J.F."/>
        </authorList>
    </citation>
    <scope>NUCLEOTIDE SEQUENCE [LARGE SCALE GENOMIC DNA]</scope>
</reference>
<dbReference type="GO" id="GO:0000271">
    <property type="term" value="P:polysaccharide biosynthetic process"/>
    <property type="evidence" value="ECO:0007669"/>
    <property type="project" value="TreeGrafter"/>
</dbReference>
<dbReference type="InterPro" id="IPR015424">
    <property type="entry name" value="PyrdxlP-dep_Trfase"/>
</dbReference>
<evidence type="ECO:0000313" key="5">
    <source>
        <dbReference type="Proteomes" id="UP000177268"/>
    </source>
</evidence>
<name>A0A1F5ZFY8_9BACT</name>
<dbReference type="PANTHER" id="PTHR30244">
    <property type="entry name" value="TRANSAMINASE"/>
    <property type="match status" value="1"/>
</dbReference>
<dbReference type="InterPro" id="IPR015422">
    <property type="entry name" value="PyrdxlP-dep_Trfase_small"/>
</dbReference>
<comment type="similarity">
    <text evidence="3">Belongs to the DegT/DnrJ/EryC1 family.</text>
</comment>
<dbReference type="EMBL" id="MFIZ01000033">
    <property type="protein sequence ID" value="OGG11311.1"/>
    <property type="molecule type" value="Genomic_DNA"/>
</dbReference>
<feature type="modified residue" description="N6-(pyridoxal phosphate)lysine" evidence="2">
    <location>
        <position position="199"/>
    </location>
</feature>
<dbReference type="Pfam" id="PF01041">
    <property type="entry name" value="DegT_DnrJ_EryC1"/>
    <property type="match status" value="1"/>
</dbReference>
<dbReference type="PIRSF" id="PIRSF000390">
    <property type="entry name" value="PLP_StrS"/>
    <property type="match status" value="1"/>
</dbReference>
<comment type="caution">
    <text evidence="4">The sequence shown here is derived from an EMBL/GenBank/DDBJ whole genome shotgun (WGS) entry which is preliminary data.</text>
</comment>